<feature type="compositionally biased region" description="Polar residues" evidence="2">
    <location>
        <begin position="1146"/>
        <end position="1158"/>
    </location>
</feature>
<feature type="compositionally biased region" description="Polar residues" evidence="2">
    <location>
        <begin position="1245"/>
        <end position="1258"/>
    </location>
</feature>
<feature type="compositionally biased region" description="Basic and acidic residues" evidence="2">
    <location>
        <begin position="1263"/>
        <end position="1283"/>
    </location>
</feature>
<feature type="compositionally biased region" description="Basic and acidic residues" evidence="2">
    <location>
        <begin position="320"/>
        <end position="331"/>
    </location>
</feature>
<reference evidence="3" key="1">
    <citation type="journal article" date="2021" name="Sci. Rep.">
        <title>Diploid genomic architecture of Nitzschia inconspicua, an elite biomass production diatom.</title>
        <authorList>
            <person name="Oliver A."/>
            <person name="Podell S."/>
            <person name="Pinowska A."/>
            <person name="Traller J.C."/>
            <person name="Smith S.R."/>
            <person name="McClure R."/>
            <person name="Beliaev A."/>
            <person name="Bohutskyi P."/>
            <person name="Hill E.A."/>
            <person name="Rabines A."/>
            <person name="Zheng H."/>
            <person name="Allen L.Z."/>
            <person name="Kuo A."/>
            <person name="Grigoriev I.V."/>
            <person name="Allen A.E."/>
            <person name="Hazlebeck D."/>
            <person name="Allen E.E."/>
        </authorList>
    </citation>
    <scope>NUCLEOTIDE SEQUENCE</scope>
    <source>
        <strain evidence="3">Hildebrandi</strain>
    </source>
</reference>
<feature type="compositionally biased region" description="Polar residues" evidence="2">
    <location>
        <begin position="1572"/>
        <end position="1590"/>
    </location>
</feature>
<feature type="region of interest" description="Disordered" evidence="2">
    <location>
        <begin position="1362"/>
        <end position="1385"/>
    </location>
</feature>
<feature type="compositionally biased region" description="Polar residues" evidence="2">
    <location>
        <begin position="1118"/>
        <end position="1134"/>
    </location>
</feature>
<feature type="region of interest" description="Disordered" evidence="2">
    <location>
        <begin position="1572"/>
        <end position="1628"/>
    </location>
</feature>
<feature type="region of interest" description="Disordered" evidence="2">
    <location>
        <begin position="1118"/>
        <end position="1204"/>
    </location>
</feature>
<sequence>MVVKKENSALAGNSLLQTASNKRLGAGRFALLALKGSQKPPVQKVKIPILRSSSSNNKRNITTNVDATDDRSKISDMTISVGELSLLSRPALIKEVHVPEDIDVESSVMDMSANSGIDTADFSLTRAFGPGATFSLPPPKNPSTRNLFANIGTSVKTPVQPFANVTAAYQNHPSNKTVSQSLSHPMGAVTKRSMTLNKGIVFTAPSPMTLNRFEVQLGREHVAPESKEYLEQQERKKKEEQIMLEKEHRKQAKKAVKEELKREFQREQGEGFEAQLEDNFETTEGLKKKSLVKQILGKIRPQSPKKNQQKKNQIKSQHLKQRDSASLDKESATAMARRALLASKQKTGLGAGTADYPIEVASPRNAPDAAPIGFGAGNGGVAVATAGKEMSASSVPFPVNEVLMHPKEDSISDLDASFRKAPVTEILMGSRDPQSRDDESVSTLGTIGVYQKHGNVLRDPNPDPPEVALAESMPPPPMVLSQDANPLIDNLESGEKSEGTAAVEKTAALCGACFMDPQHKSSGPRLITLPSVAIGSQHLQVEREESAQVQGSNSNIVAKVEDIGEDGVEARLEVDVSHSNKDFLHGEKPMFDEVQVSSPQTDASQAGETQKSAFSLALDQAIREANSQPNIKSIALFPDVHPKGALSPIEEEQEMGSPKSFLSCSEKMSNAEDKETVINDGSDPVVIDLTDRAAEPTVVMGEPVNLELLMDVAASKLQGVDDRYAVKNEENRYTSTNPFEDDFSNEKMTYLESPKKVILGRLVDASINDGAPVVQGIEVSSGGKNPALDLATPRTRGGKNTPLFDLSGTTSSVSTGKIEIYEDDGGEMVMCSDDPTKLPRSPRREYGVQAGPRSVEEFSDGLFDLLPADECSEKKKHLLSQPSGEGSLPMKAGEKGNLTGADDEEKSQGKYDETYPQKTKTTEATHAEEEPNQDVFDQVFEYSGIMFCGKSRQTTSQALKSFAPTSGEQYSNSLPMQQKNRKAGALCGAPFFFLNNVASQERKNLKDLPRVETVISKELTDVKSPTCRKTDSKQSKEIINVAADDTDNVRVVEQDAAEGKFLLDHDDAYWDTLSTIASTTKDKSSSDSEKYMYEAVIPGPIPVEITMASKDIEIKTNFSSDTRPSSREGNNINKLVTEDTLPTALRSPSSGRCINQAESRAKDVKRTDVPKMLRTGSTVNGDGQIRVPPSQASKLDEETKSQSSRVADLITVFESSNSLGSGTISSKETPGENTSNEGSGLLQAVTRSESGGSDTPMNTKAGPNREHRTSQESQKPKGAEKPCPEMLLDSSKKSKQNLKSNRSVSWGFEEIYEARDHVRQLFQSSLAKVDENISLNEGSRNIQHPTDRSVLSGISAAAAGSAVSRGLDRNKESPSNQSKSLSKDDEQNLFARTLELSRGLFGSLNPQDLEGNDEEVVRSIFSFGLPLSSPPDNSQDRELEVSAARSPTSIKSGNGTSEHSPINIECLQYNSKNNEDVRAKTSPDVASRTAVTVNQENLGLLENKSYNLGSNRPPSVKSKLDILREQRTRALERFQLAKPIGRHNDSAVGRSLRDRDHLKFYSPTNEHLRATMASQDASNRHPSFQSQRPHSTGRLFMNRSSAEHRDSDVLSTASSSSSAPSHKARELRRQLDEALKASKEIRVSQEQLGSELRSFKSRYYRKNDEIEDHALRAITGP</sequence>
<feature type="compositionally biased region" description="Low complexity" evidence="2">
    <location>
        <begin position="1611"/>
        <end position="1621"/>
    </location>
</feature>
<feature type="compositionally biased region" description="Basic residues" evidence="2">
    <location>
        <begin position="307"/>
        <end position="319"/>
    </location>
</feature>
<keyword evidence="1" id="KW-0175">Coiled coil</keyword>
<feature type="compositionally biased region" description="Polar residues" evidence="2">
    <location>
        <begin position="1445"/>
        <end position="1460"/>
    </location>
</feature>
<dbReference type="EMBL" id="JAGRRH010000018">
    <property type="protein sequence ID" value="KAG7350906.1"/>
    <property type="molecule type" value="Genomic_DNA"/>
</dbReference>
<dbReference type="Proteomes" id="UP000693970">
    <property type="component" value="Unassembled WGS sequence"/>
</dbReference>
<feature type="region of interest" description="Disordered" evidence="2">
    <location>
        <begin position="782"/>
        <end position="811"/>
    </location>
</feature>
<feature type="region of interest" description="Disordered" evidence="2">
    <location>
        <begin position="297"/>
        <end position="332"/>
    </location>
</feature>
<feature type="compositionally biased region" description="Basic and acidic residues" evidence="2">
    <location>
        <begin position="1159"/>
        <end position="1171"/>
    </location>
</feature>
<comment type="caution">
    <text evidence="3">The sequence shown here is derived from an EMBL/GenBank/DDBJ whole genome shotgun (WGS) entry which is preliminary data.</text>
</comment>
<feature type="region of interest" description="Disordered" evidence="2">
    <location>
        <begin position="824"/>
        <end position="853"/>
    </location>
</feature>
<feature type="compositionally biased region" description="Low complexity" evidence="2">
    <location>
        <begin position="1217"/>
        <end position="1226"/>
    </location>
</feature>
<feature type="compositionally biased region" description="Basic and acidic residues" evidence="2">
    <location>
        <begin position="834"/>
        <end position="846"/>
    </location>
</feature>
<accession>A0A9K3PL95</accession>
<evidence type="ECO:0000313" key="3">
    <source>
        <dbReference type="EMBL" id="KAG7350906.1"/>
    </source>
</evidence>
<gene>
    <name evidence="3" type="ORF">IV203_010266</name>
</gene>
<evidence type="ECO:0000256" key="1">
    <source>
        <dbReference type="SAM" id="Coils"/>
    </source>
</evidence>
<feature type="coiled-coil region" evidence="1">
    <location>
        <begin position="230"/>
        <end position="270"/>
    </location>
</feature>
<feature type="compositionally biased region" description="Basic and acidic residues" evidence="2">
    <location>
        <begin position="906"/>
        <end position="929"/>
    </location>
</feature>
<name>A0A9K3PL95_9STRA</name>
<evidence type="ECO:0000313" key="4">
    <source>
        <dbReference type="Proteomes" id="UP000693970"/>
    </source>
</evidence>
<organism evidence="3 4">
    <name type="scientific">Nitzschia inconspicua</name>
    <dbReference type="NCBI Taxonomy" id="303405"/>
    <lineage>
        <taxon>Eukaryota</taxon>
        <taxon>Sar</taxon>
        <taxon>Stramenopiles</taxon>
        <taxon>Ochrophyta</taxon>
        <taxon>Bacillariophyta</taxon>
        <taxon>Bacillariophyceae</taxon>
        <taxon>Bacillariophycidae</taxon>
        <taxon>Bacillariales</taxon>
        <taxon>Bacillariaceae</taxon>
        <taxon>Nitzschia</taxon>
    </lineage>
</organism>
<evidence type="ECO:0000256" key="2">
    <source>
        <dbReference type="SAM" id="MobiDB-lite"/>
    </source>
</evidence>
<protein>
    <submittedName>
        <fullName evidence="3">Uncharacterized protein</fullName>
    </submittedName>
</protein>
<proteinExistence type="predicted"/>
<feature type="region of interest" description="Disordered" evidence="2">
    <location>
        <begin position="1217"/>
        <end position="1300"/>
    </location>
</feature>
<keyword evidence="4" id="KW-1185">Reference proteome</keyword>
<feature type="region of interest" description="Disordered" evidence="2">
    <location>
        <begin position="874"/>
        <end position="931"/>
    </location>
</feature>
<feature type="compositionally biased region" description="Polar residues" evidence="2">
    <location>
        <begin position="1227"/>
        <end position="1238"/>
    </location>
</feature>
<reference evidence="3" key="2">
    <citation type="submission" date="2021-04" db="EMBL/GenBank/DDBJ databases">
        <authorList>
            <person name="Podell S."/>
        </authorList>
    </citation>
    <scope>NUCLEOTIDE SEQUENCE</scope>
    <source>
        <strain evidence="3">Hildebrandi</strain>
    </source>
</reference>
<feature type="region of interest" description="Disordered" evidence="2">
    <location>
        <begin position="1424"/>
        <end position="1461"/>
    </location>
</feature>